<comment type="caution">
    <text evidence="1">The sequence shown here is derived from an EMBL/GenBank/DDBJ whole genome shotgun (WGS) entry which is preliminary data.</text>
</comment>
<reference evidence="1" key="1">
    <citation type="submission" date="2022-07" db="EMBL/GenBank/DDBJ databases">
        <title>Genome Sequence of Leucocoprinus birnbaumii.</title>
        <authorList>
            <person name="Buettner E."/>
        </authorList>
    </citation>
    <scope>NUCLEOTIDE SEQUENCE</scope>
    <source>
        <strain evidence="1">VT141</strain>
    </source>
</reference>
<dbReference type="AlphaFoldDB" id="A0AAD5VWR7"/>
<evidence type="ECO:0000313" key="1">
    <source>
        <dbReference type="EMBL" id="KAJ3567456.1"/>
    </source>
</evidence>
<organism evidence="1 2">
    <name type="scientific">Leucocoprinus birnbaumii</name>
    <dbReference type="NCBI Taxonomy" id="56174"/>
    <lineage>
        <taxon>Eukaryota</taxon>
        <taxon>Fungi</taxon>
        <taxon>Dikarya</taxon>
        <taxon>Basidiomycota</taxon>
        <taxon>Agaricomycotina</taxon>
        <taxon>Agaricomycetes</taxon>
        <taxon>Agaricomycetidae</taxon>
        <taxon>Agaricales</taxon>
        <taxon>Agaricineae</taxon>
        <taxon>Agaricaceae</taxon>
        <taxon>Leucocoprinus</taxon>
    </lineage>
</organism>
<keyword evidence="2" id="KW-1185">Reference proteome</keyword>
<dbReference type="Proteomes" id="UP001213000">
    <property type="component" value="Unassembled WGS sequence"/>
</dbReference>
<proteinExistence type="predicted"/>
<sequence length="66" mass="7600">MDSKNSTEPAKLSKWELIRYEDVFSQSSCTFNHKRQHDVELDKKMNTAWEVPYSGRTSAGLGLPRP</sequence>
<protein>
    <submittedName>
        <fullName evidence="1">Uncharacterized protein</fullName>
    </submittedName>
</protein>
<gene>
    <name evidence="1" type="ORF">NP233_g6350</name>
</gene>
<accession>A0AAD5VWR7</accession>
<name>A0AAD5VWR7_9AGAR</name>
<evidence type="ECO:0000313" key="2">
    <source>
        <dbReference type="Proteomes" id="UP001213000"/>
    </source>
</evidence>
<dbReference type="EMBL" id="JANIEX010000411">
    <property type="protein sequence ID" value="KAJ3567456.1"/>
    <property type="molecule type" value="Genomic_DNA"/>
</dbReference>